<keyword evidence="4 7" id="KW-0238">DNA-binding</keyword>
<evidence type="ECO:0000256" key="7">
    <source>
        <dbReference type="PROSITE-ProRule" id="PRU01091"/>
    </source>
</evidence>
<dbReference type="GO" id="GO:0000976">
    <property type="term" value="F:transcription cis-regulatory region binding"/>
    <property type="evidence" value="ECO:0007669"/>
    <property type="project" value="TreeGrafter"/>
</dbReference>
<dbReference type="GO" id="GO:0000156">
    <property type="term" value="F:phosphorelay response regulator activity"/>
    <property type="evidence" value="ECO:0007669"/>
    <property type="project" value="TreeGrafter"/>
</dbReference>
<evidence type="ECO:0000256" key="6">
    <source>
        <dbReference type="PROSITE-ProRule" id="PRU00169"/>
    </source>
</evidence>
<feature type="modified residue" description="4-aspartylphosphate" evidence="6">
    <location>
        <position position="52"/>
    </location>
</feature>
<organism evidence="10 11">
    <name type="scientific">Actinoplanes teichomyceticus</name>
    <dbReference type="NCBI Taxonomy" id="1867"/>
    <lineage>
        <taxon>Bacteria</taxon>
        <taxon>Bacillati</taxon>
        <taxon>Actinomycetota</taxon>
        <taxon>Actinomycetes</taxon>
        <taxon>Micromonosporales</taxon>
        <taxon>Micromonosporaceae</taxon>
        <taxon>Actinoplanes</taxon>
    </lineage>
</organism>
<evidence type="ECO:0000256" key="2">
    <source>
        <dbReference type="ARBA" id="ARBA00023012"/>
    </source>
</evidence>
<keyword evidence="11" id="KW-1185">Reference proteome</keyword>
<keyword evidence="2" id="KW-0902">Two-component regulatory system</keyword>
<dbReference type="PANTHER" id="PTHR48111:SF4">
    <property type="entry name" value="DNA-BINDING DUAL TRANSCRIPTIONAL REGULATOR OMPR"/>
    <property type="match status" value="1"/>
</dbReference>
<evidence type="ECO:0000256" key="5">
    <source>
        <dbReference type="ARBA" id="ARBA00023163"/>
    </source>
</evidence>
<feature type="domain" description="OmpR/PhoB-type" evidence="9">
    <location>
        <begin position="125"/>
        <end position="223"/>
    </location>
</feature>
<reference evidence="10 11" key="1">
    <citation type="submission" date="2019-06" db="EMBL/GenBank/DDBJ databases">
        <title>Sequencing the genomes of 1000 actinobacteria strains.</title>
        <authorList>
            <person name="Klenk H.-P."/>
        </authorList>
    </citation>
    <scope>NUCLEOTIDE SEQUENCE [LARGE SCALE GENOMIC DNA]</scope>
    <source>
        <strain evidence="10 11">DSM 43866</strain>
    </source>
</reference>
<feature type="DNA-binding region" description="OmpR/PhoB-type" evidence="7">
    <location>
        <begin position="125"/>
        <end position="223"/>
    </location>
</feature>
<dbReference type="InterPro" id="IPR039420">
    <property type="entry name" value="WalR-like"/>
</dbReference>
<dbReference type="PROSITE" id="PS50110">
    <property type="entry name" value="RESPONSE_REGULATORY"/>
    <property type="match status" value="1"/>
</dbReference>
<dbReference type="InterPro" id="IPR011006">
    <property type="entry name" value="CheY-like_superfamily"/>
</dbReference>
<dbReference type="GO" id="GO:0006355">
    <property type="term" value="P:regulation of DNA-templated transcription"/>
    <property type="evidence" value="ECO:0007669"/>
    <property type="project" value="InterPro"/>
</dbReference>
<comment type="caution">
    <text evidence="10">The sequence shown here is derived from an EMBL/GenBank/DDBJ whole genome shotgun (WGS) entry which is preliminary data.</text>
</comment>
<gene>
    <name evidence="10" type="ORF">FHX34_106138</name>
</gene>
<dbReference type="Pfam" id="PF00486">
    <property type="entry name" value="Trans_reg_C"/>
    <property type="match status" value="1"/>
</dbReference>
<dbReference type="SUPFAM" id="SSF52172">
    <property type="entry name" value="CheY-like"/>
    <property type="match status" value="1"/>
</dbReference>
<evidence type="ECO:0000259" key="8">
    <source>
        <dbReference type="PROSITE" id="PS50110"/>
    </source>
</evidence>
<evidence type="ECO:0000313" key="10">
    <source>
        <dbReference type="EMBL" id="TWG11408.1"/>
    </source>
</evidence>
<name>A0A561VIF9_ACTTI</name>
<keyword evidence="3" id="KW-0805">Transcription regulation</keyword>
<proteinExistence type="predicted"/>
<evidence type="ECO:0000259" key="9">
    <source>
        <dbReference type="PROSITE" id="PS51755"/>
    </source>
</evidence>
<accession>A0A561VIF9</accession>
<evidence type="ECO:0000256" key="4">
    <source>
        <dbReference type="ARBA" id="ARBA00023125"/>
    </source>
</evidence>
<dbReference type="GO" id="GO:0032993">
    <property type="term" value="C:protein-DNA complex"/>
    <property type="evidence" value="ECO:0007669"/>
    <property type="project" value="TreeGrafter"/>
</dbReference>
<dbReference type="SMART" id="SM00448">
    <property type="entry name" value="REC"/>
    <property type="match status" value="1"/>
</dbReference>
<dbReference type="PANTHER" id="PTHR48111">
    <property type="entry name" value="REGULATOR OF RPOS"/>
    <property type="match status" value="1"/>
</dbReference>
<protein>
    <submittedName>
        <fullName evidence="10">DNA-binding response OmpR family regulator</fullName>
    </submittedName>
</protein>
<dbReference type="AlphaFoldDB" id="A0A561VIF9"/>
<dbReference type="EMBL" id="VIWY01000006">
    <property type="protein sequence ID" value="TWG11408.1"/>
    <property type="molecule type" value="Genomic_DNA"/>
</dbReference>
<feature type="domain" description="Response regulatory" evidence="8">
    <location>
        <begin position="3"/>
        <end position="116"/>
    </location>
</feature>
<keyword evidence="1 6" id="KW-0597">Phosphoprotein</keyword>
<dbReference type="CDD" id="cd00383">
    <property type="entry name" value="trans_reg_C"/>
    <property type="match status" value="1"/>
</dbReference>
<dbReference type="Gene3D" id="1.10.10.10">
    <property type="entry name" value="Winged helix-like DNA-binding domain superfamily/Winged helix DNA-binding domain"/>
    <property type="match status" value="1"/>
</dbReference>
<dbReference type="InterPro" id="IPR001867">
    <property type="entry name" value="OmpR/PhoB-type_DNA-bd"/>
</dbReference>
<sequence length="228" mass="24810">MSQVLVIEDDVDVRQAIGRLLSATGHDVRLCGTALDGLREAAAWPPDVVVLDLGLPDLDGAAVLRRIRATSQVPIVVATAREQESEMIRLLRAGADDYVVKPYSAEQIEARIAAVLRRGHGGPAVAGLTVGGLSLDPQARTATLDGVPLQLSRLEFDLLAYLMRRAGTVVTRRQLLTDVWPAESRSLETVDVHVTWLRRKLGERAAQPRYVHTVRGVGIRLSPPEPAR</sequence>
<evidence type="ECO:0000256" key="3">
    <source>
        <dbReference type="ARBA" id="ARBA00023015"/>
    </source>
</evidence>
<keyword evidence="5" id="KW-0804">Transcription</keyword>
<dbReference type="Proteomes" id="UP000320239">
    <property type="component" value="Unassembled WGS sequence"/>
</dbReference>
<dbReference type="PROSITE" id="PS51755">
    <property type="entry name" value="OMPR_PHOB"/>
    <property type="match status" value="1"/>
</dbReference>
<dbReference type="InterPro" id="IPR036388">
    <property type="entry name" value="WH-like_DNA-bd_sf"/>
</dbReference>
<dbReference type="SMART" id="SM00862">
    <property type="entry name" value="Trans_reg_C"/>
    <property type="match status" value="1"/>
</dbReference>
<dbReference type="FunFam" id="1.10.10.10:FF:000018">
    <property type="entry name" value="DNA-binding response regulator ResD"/>
    <property type="match status" value="1"/>
</dbReference>
<dbReference type="GO" id="GO:0005829">
    <property type="term" value="C:cytosol"/>
    <property type="evidence" value="ECO:0007669"/>
    <property type="project" value="TreeGrafter"/>
</dbReference>
<evidence type="ECO:0000256" key="1">
    <source>
        <dbReference type="ARBA" id="ARBA00022553"/>
    </source>
</evidence>
<dbReference type="InterPro" id="IPR001789">
    <property type="entry name" value="Sig_transdc_resp-reg_receiver"/>
</dbReference>
<dbReference type="Gene3D" id="3.40.50.2300">
    <property type="match status" value="1"/>
</dbReference>
<evidence type="ECO:0000313" key="11">
    <source>
        <dbReference type="Proteomes" id="UP000320239"/>
    </source>
</evidence>
<dbReference type="Pfam" id="PF00072">
    <property type="entry name" value="Response_reg"/>
    <property type="match status" value="1"/>
</dbReference>